<evidence type="ECO:0000313" key="1">
    <source>
        <dbReference type="EMBL" id="KJV62804.1"/>
    </source>
</evidence>
<dbReference type="AlphaFoldDB" id="A0A0F3N799"/>
<protein>
    <submittedName>
        <fullName evidence="1">Uncharacterized protein</fullName>
    </submittedName>
</protein>
<dbReference type="Proteomes" id="UP000033556">
    <property type="component" value="Unassembled WGS sequence"/>
</dbReference>
<organism evidence="1 2">
    <name type="scientific">Rickettsia amblyommatis str. Ac/Pa</name>
    <dbReference type="NCBI Taxonomy" id="1359164"/>
    <lineage>
        <taxon>Bacteria</taxon>
        <taxon>Pseudomonadati</taxon>
        <taxon>Pseudomonadota</taxon>
        <taxon>Alphaproteobacteria</taxon>
        <taxon>Rickettsiales</taxon>
        <taxon>Rickettsiaceae</taxon>
        <taxon>Rickettsieae</taxon>
        <taxon>Rickettsia</taxon>
        <taxon>spotted fever group</taxon>
    </lineage>
</organism>
<accession>A0A0F3N799</accession>
<gene>
    <name evidence="1" type="ORF">APHACPA_1843</name>
</gene>
<sequence>MSTRQLLVQARILPRKPLLPLLGLIRLPQAQMMIQLLILILQKKYHSLGFVDTAN</sequence>
<evidence type="ECO:0000313" key="2">
    <source>
        <dbReference type="Proteomes" id="UP000033556"/>
    </source>
</evidence>
<proteinExistence type="predicted"/>
<name>A0A0F3N799_RICAM</name>
<dbReference type="EMBL" id="LANR01000001">
    <property type="protein sequence ID" value="KJV62804.1"/>
    <property type="molecule type" value="Genomic_DNA"/>
</dbReference>
<reference evidence="1 2" key="1">
    <citation type="submission" date="2015-01" db="EMBL/GenBank/DDBJ databases">
        <title>Genome Sequencing of Rickettsiales.</title>
        <authorList>
            <person name="Daugherty S.C."/>
            <person name="Su Q."/>
            <person name="Abolude K."/>
            <person name="Beier-Sexton M."/>
            <person name="Carlyon J.A."/>
            <person name="Carter R."/>
            <person name="Day N.P."/>
            <person name="Dumler S.J."/>
            <person name="Dyachenko V."/>
            <person name="Godinez A."/>
            <person name="Kurtti T.J."/>
            <person name="Lichay M."/>
            <person name="Mullins K.E."/>
            <person name="Ott S."/>
            <person name="Pappas-Brown V."/>
            <person name="Paris D.H."/>
            <person name="Patel P."/>
            <person name="Richards A.L."/>
            <person name="Sadzewicz L."/>
            <person name="Sears K."/>
            <person name="Seidman D."/>
            <person name="Sengamalay N."/>
            <person name="Stenos J."/>
            <person name="Tallon L.J."/>
            <person name="Vincent G."/>
            <person name="Fraser C.M."/>
            <person name="Munderloh U."/>
            <person name="Dunning-Hotopp J.C."/>
        </authorList>
    </citation>
    <scope>NUCLEOTIDE SEQUENCE [LARGE SCALE GENOMIC DNA]</scope>
    <source>
        <strain evidence="1 2">Ac/Pa</strain>
    </source>
</reference>
<dbReference type="PATRIC" id="fig|1359164.3.peg.1817"/>
<comment type="caution">
    <text evidence="1">The sequence shown here is derived from an EMBL/GenBank/DDBJ whole genome shotgun (WGS) entry which is preliminary data.</text>
</comment>
<keyword evidence="2" id="KW-1185">Reference proteome</keyword>